<protein>
    <submittedName>
        <fullName evidence="1">Uncharacterized protein</fullName>
    </submittedName>
</protein>
<evidence type="ECO:0000313" key="1">
    <source>
        <dbReference type="EMBL" id="CAK9145776.1"/>
    </source>
</evidence>
<evidence type="ECO:0000313" key="2">
    <source>
        <dbReference type="Proteomes" id="UP001642360"/>
    </source>
</evidence>
<proteinExistence type="predicted"/>
<dbReference type="EMBL" id="CAUOFW020001503">
    <property type="protein sequence ID" value="CAK9145776.1"/>
    <property type="molecule type" value="Genomic_DNA"/>
</dbReference>
<comment type="caution">
    <text evidence="1">The sequence shown here is derived from an EMBL/GenBank/DDBJ whole genome shotgun (WGS) entry which is preliminary data.</text>
</comment>
<keyword evidence="2" id="KW-1185">Reference proteome</keyword>
<dbReference type="AlphaFoldDB" id="A0ABC8RLD8"/>
<accession>A0ABC8RLD8</accession>
<gene>
    <name evidence="1" type="ORF">ILEXP_LOCUS13598</name>
</gene>
<reference evidence="1 2" key="1">
    <citation type="submission" date="2024-02" db="EMBL/GenBank/DDBJ databases">
        <authorList>
            <person name="Vignale AGUSTIN F."/>
            <person name="Sosa J E."/>
            <person name="Modenutti C."/>
        </authorList>
    </citation>
    <scope>NUCLEOTIDE SEQUENCE [LARGE SCALE GENOMIC DNA]</scope>
</reference>
<dbReference type="Proteomes" id="UP001642360">
    <property type="component" value="Unassembled WGS sequence"/>
</dbReference>
<organism evidence="1 2">
    <name type="scientific">Ilex paraguariensis</name>
    <name type="common">yerba mate</name>
    <dbReference type="NCBI Taxonomy" id="185542"/>
    <lineage>
        <taxon>Eukaryota</taxon>
        <taxon>Viridiplantae</taxon>
        <taxon>Streptophyta</taxon>
        <taxon>Embryophyta</taxon>
        <taxon>Tracheophyta</taxon>
        <taxon>Spermatophyta</taxon>
        <taxon>Magnoliopsida</taxon>
        <taxon>eudicotyledons</taxon>
        <taxon>Gunneridae</taxon>
        <taxon>Pentapetalae</taxon>
        <taxon>asterids</taxon>
        <taxon>campanulids</taxon>
        <taxon>Aquifoliales</taxon>
        <taxon>Aquifoliaceae</taxon>
        <taxon>Ilex</taxon>
    </lineage>
</organism>
<sequence length="88" mass="10109">MVVYYARMMDLEEGSGPEDSDTKLLEQAHFTEIPEDSTSAEANGSVQRQMMSKNRWCSIVYRRGQKQLARLFLKEAEHALQLALNEET</sequence>
<name>A0ABC8RLD8_9AQUA</name>